<dbReference type="Pfam" id="PF22914">
    <property type="entry name" value="Fibulin_C"/>
    <property type="match status" value="1"/>
</dbReference>
<comment type="caution">
    <text evidence="3">The sequence shown here is derived from an EMBL/GenBank/DDBJ whole genome shotgun (WGS) entry which is preliminary data.</text>
</comment>
<reference evidence="3 4" key="1">
    <citation type="journal article" date="2022" name="Nat. Ecol. Evol.">
        <title>A masculinizing supergene underlies an exaggerated male reproductive morph in a spider.</title>
        <authorList>
            <person name="Hendrickx F."/>
            <person name="De Corte Z."/>
            <person name="Sonet G."/>
            <person name="Van Belleghem S.M."/>
            <person name="Kostlbacher S."/>
            <person name="Vangestel C."/>
        </authorList>
    </citation>
    <scope>NUCLEOTIDE SEQUENCE [LARGE SCALE GENOMIC DNA]</scope>
    <source>
        <strain evidence="3">W744_W776</strain>
    </source>
</reference>
<protein>
    <recommendedName>
        <fullName evidence="2">Fibulin C-terminal Ig-like domain-containing protein</fullName>
    </recommendedName>
</protein>
<accession>A0AAV6VB26</accession>
<proteinExistence type="predicted"/>
<evidence type="ECO:0000259" key="2">
    <source>
        <dbReference type="Pfam" id="PF22914"/>
    </source>
</evidence>
<dbReference type="EMBL" id="JAFNEN010000131">
    <property type="protein sequence ID" value="KAG8193078.1"/>
    <property type="molecule type" value="Genomic_DNA"/>
</dbReference>
<name>A0AAV6VB26_9ARAC</name>
<sequence>MCRKRCHSGDVGCALNETQTIIFQLIALPSIPFLPRPLILTSMRAVAPSGGTFHTDYAILEGNEQGRFDILKGQGVGSLRLARPIAGPLDLELRVLMRIHLSLDTRVRYTATSDHLAILHVIVSQYDF</sequence>
<gene>
    <name evidence="3" type="ORF">JTE90_017829</name>
</gene>
<organism evidence="3 4">
    <name type="scientific">Oedothorax gibbosus</name>
    <dbReference type="NCBI Taxonomy" id="931172"/>
    <lineage>
        <taxon>Eukaryota</taxon>
        <taxon>Metazoa</taxon>
        <taxon>Ecdysozoa</taxon>
        <taxon>Arthropoda</taxon>
        <taxon>Chelicerata</taxon>
        <taxon>Arachnida</taxon>
        <taxon>Araneae</taxon>
        <taxon>Araneomorphae</taxon>
        <taxon>Entelegynae</taxon>
        <taxon>Araneoidea</taxon>
        <taxon>Linyphiidae</taxon>
        <taxon>Erigoninae</taxon>
        <taxon>Oedothorax</taxon>
    </lineage>
</organism>
<keyword evidence="4" id="KW-1185">Reference proteome</keyword>
<dbReference type="Proteomes" id="UP000827092">
    <property type="component" value="Unassembled WGS sequence"/>
</dbReference>
<dbReference type="AlphaFoldDB" id="A0AAV6VB26"/>
<keyword evidence="1" id="KW-0677">Repeat</keyword>
<evidence type="ECO:0000313" key="3">
    <source>
        <dbReference type="EMBL" id="KAG8193078.1"/>
    </source>
</evidence>
<dbReference type="InterPro" id="IPR055088">
    <property type="entry name" value="Fibulin_C"/>
</dbReference>
<evidence type="ECO:0000256" key="1">
    <source>
        <dbReference type="ARBA" id="ARBA00022737"/>
    </source>
</evidence>
<feature type="domain" description="Fibulin C-terminal Ig-like" evidence="2">
    <location>
        <begin position="20"/>
        <end position="125"/>
    </location>
</feature>
<evidence type="ECO:0000313" key="4">
    <source>
        <dbReference type="Proteomes" id="UP000827092"/>
    </source>
</evidence>